<dbReference type="CDD" id="cd00789">
    <property type="entry name" value="KU_like"/>
    <property type="match status" value="1"/>
</dbReference>
<dbReference type="HAMAP" id="MF_01875">
    <property type="entry name" value="Prokaryotic_Ku"/>
    <property type="match status" value="1"/>
</dbReference>
<keyword evidence="2 3" id="KW-0233">DNA recombination</keyword>
<dbReference type="InterPro" id="IPR006164">
    <property type="entry name" value="DNA_bd_Ku70/Ku80"/>
</dbReference>
<organism evidence="5 6">
    <name type="scientific">Quadrisphaera granulorum</name>
    <dbReference type="NCBI Taxonomy" id="317664"/>
    <lineage>
        <taxon>Bacteria</taxon>
        <taxon>Bacillati</taxon>
        <taxon>Actinomycetota</taxon>
        <taxon>Actinomycetes</taxon>
        <taxon>Kineosporiales</taxon>
        <taxon>Kineosporiaceae</taxon>
        <taxon>Quadrisphaera</taxon>
    </lineage>
</organism>
<keyword evidence="3" id="KW-0227">DNA damage</keyword>
<keyword evidence="6" id="KW-1185">Reference proteome</keyword>
<dbReference type="PANTHER" id="PTHR41251:SF1">
    <property type="entry name" value="NON-HOMOLOGOUS END JOINING PROTEIN KU"/>
    <property type="match status" value="1"/>
</dbReference>
<evidence type="ECO:0000259" key="4">
    <source>
        <dbReference type="SMART" id="SM00559"/>
    </source>
</evidence>
<protein>
    <recommendedName>
        <fullName evidence="3">Non-homologous end joining protein Ku</fullName>
    </recommendedName>
</protein>
<dbReference type="Pfam" id="PF02735">
    <property type="entry name" value="Ku"/>
    <property type="match status" value="1"/>
</dbReference>
<dbReference type="InterPro" id="IPR009187">
    <property type="entry name" value="Prok_Ku"/>
</dbReference>
<evidence type="ECO:0000256" key="2">
    <source>
        <dbReference type="ARBA" id="ARBA00023172"/>
    </source>
</evidence>
<comment type="subunit">
    <text evidence="3">Homodimer. Interacts with LigD.</text>
</comment>
<evidence type="ECO:0000313" key="5">
    <source>
        <dbReference type="EMBL" id="PWJ55181.1"/>
    </source>
</evidence>
<gene>
    <name evidence="3" type="primary">ku</name>
    <name evidence="5" type="ORF">BXY45_104104</name>
</gene>
<dbReference type="PANTHER" id="PTHR41251">
    <property type="entry name" value="NON-HOMOLOGOUS END JOINING PROTEIN KU"/>
    <property type="match status" value="1"/>
</dbReference>
<dbReference type="AlphaFoldDB" id="A0A316AC39"/>
<accession>A0A316AC39</accession>
<proteinExistence type="inferred from homology"/>
<dbReference type="FunFam" id="2.40.290.10:FF:000004">
    <property type="entry name" value="Non-homologous end joining protein Ku"/>
    <property type="match status" value="1"/>
</dbReference>
<dbReference type="GO" id="GO:0003690">
    <property type="term" value="F:double-stranded DNA binding"/>
    <property type="evidence" value="ECO:0007669"/>
    <property type="project" value="UniProtKB-UniRule"/>
</dbReference>
<keyword evidence="3" id="KW-0234">DNA repair</keyword>
<dbReference type="NCBIfam" id="TIGR02772">
    <property type="entry name" value="Ku_bact"/>
    <property type="match status" value="1"/>
</dbReference>
<comment type="similarity">
    <text evidence="3">Belongs to the prokaryotic Ku family.</text>
</comment>
<name>A0A316AC39_9ACTN</name>
<comment type="caution">
    <text evidence="5">The sequence shown here is derived from an EMBL/GenBank/DDBJ whole genome shotgun (WGS) entry which is preliminary data.</text>
</comment>
<dbReference type="EMBL" id="QGDQ01000004">
    <property type="protein sequence ID" value="PWJ55181.1"/>
    <property type="molecule type" value="Genomic_DNA"/>
</dbReference>
<evidence type="ECO:0000313" key="6">
    <source>
        <dbReference type="Proteomes" id="UP000245469"/>
    </source>
</evidence>
<evidence type="ECO:0000256" key="3">
    <source>
        <dbReference type="HAMAP-Rule" id="MF_01875"/>
    </source>
</evidence>
<dbReference type="InterPro" id="IPR016194">
    <property type="entry name" value="SPOC-like_C_dom_sf"/>
</dbReference>
<dbReference type="PIRSF" id="PIRSF006493">
    <property type="entry name" value="Prok_Ku"/>
    <property type="match status" value="1"/>
</dbReference>
<dbReference type="Gene3D" id="2.40.290.10">
    <property type="match status" value="1"/>
</dbReference>
<evidence type="ECO:0000256" key="1">
    <source>
        <dbReference type="ARBA" id="ARBA00023125"/>
    </source>
</evidence>
<dbReference type="SMART" id="SM00559">
    <property type="entry name" value="Ku78"/>
    <property type="match status" value="1"/>
</dbReference>
<sequence length="289" mass="31614">MGERGWWRPIGRRTLTSMRAIWKGAVSFGLVNVPVRVYAATGTKDVSFHQVHAADGGRIRYQRTCSVDGEPVAYGEIAKGYETDDGDLVVLSDADLAALPLTTGREIEVVEFVPEAQVDPLLYDKAYYLEPDRTAAKPYALLREALVQTERVAVVKVALRQRETLAVLRVRGQVICLQTVLWPDEVREPDFEVLSAAVTLKPAELAMAASLVESLAADFDPTQYTDGYREAVRVLVEEKIASGDVRRAPAMTEGAGGTDDDGEVVDLLAALRRSVERAQARRGEAPESA</sequence>
<dbReference type="SUPFAM" id="SSF100939">
    <property type="entry name" value="SPOC domain-like"/>
    <property type="match status" value="1"/>
</dbReference>
<dbReference type="Proteomes" id="UP000245469">
    <property type="component" value="Unassembled WGS sequence"/>
</dbReference>
<reference evidence="5 6" key="1">
    <citation type="submission" date="2018-03" db="EMBL/GenBank/DDBJ databases">
        <title>Genomic Encyclopedia of Archaeal and Bacterial Type Strains, Phase II (KMG-II): from individual species to whole genera.</title>
        <authorList>
            <person name="Goeker M."/>
        </authorList>
    </citation>
    <scope>NUCLEOTIDE SEQUENCE [LARGE SCALE GENOMIC DNA]</scope>
    <source>
        <strain evidence="5 6">DSM 44889</strain>
    </source>
</reference>
<feature type="domain" description="Ku" evidence="4">
    <location>
        <begin position="69"/>
        <end position="197"/>
    </location>
</feature>
<keyword evidence="1 3" id="KW-0238">DNA-binding</keyword>
<comment type="function">
    <text evidence="3">With LigD forms a non-homologous end joining (NHEJ) DNA repair enzyme, which repairs dsDNA breaks with reduced fidelity. Binds linear dsDNA with 5'- and 3'- overhangs but not closed circular dsDNA nor ssDNA. Recruits and stimulates the ligase activity of LigD.</text>
</comment>
<dbReference type="GO" id="GO:0006303">
    <property type="term" value="P:double-strand break repair via nonhomologous end joining"/>
    <property type="evidence" value="ECO:0007669"/>
    <property type="project" value="UniProtKB-UniRule"/>
</dbReference>
<dbReference type="GO" id="GO:0006310">
    <property type="term" value="P:DNA recombination"/>
    <property type="evidence" value="ECO:0007669"/>
    <property type="project" value="UniProtKB-KW"/>
</dbReference>